<keyword evidence="1" id="KW-0472">Membrane</keyword>
<keyword evidence="3" id="KW-1185">Reference proteome</keyword>
<dbReference type="AlphaFoldDB" id="A0A4U5LYG3"/>
<sequence>MRLTRILAKSENLALFKEINYWGSKGKWDSVNNCPKMFLSKRERIAVQGTHEKLKQNSDVFDSSPKGQLSKLAFRVALFVGILITVPKIYELTVPETYRMKYKYREQHHNEEHH</sequence>
<dbReference type="STRING" id="34508.A0A4U5LYG3"/>
<protein>
    <submittedName>
        <fullName evidence="2">Uncharacterized protein</fullName>
    </submittedName>
</protein>
<reference evidence="2 3" key="1">
    <citation type="journal article" date="2015" name="Genome Biol.">
        <title>Comparative genomics of Steinernema reveals deeply conserved gene regulatory networks.</title>
        <authorList>
            <person name="Dillman A.R."/>
            <person name="Macchietto M."/>
            <person name="Porter C.F."/>
            <person name="Rogers A."/>
            <person name="Williams B."/>
            <person name="Antoshechkin I."/>
            <person name="Lee M.M."/>
            <person name="Goodwin Z."/>
            <person name="Lu X."/>
            <person name="Lewis E.E."/>
            <person name="Goodrich-Blair H."/>
            <person name="Stock S.P."/>
            <person name="Adams B.J."/>
            <person name="Sternberg P.W."/>
            <person name="Mortazavi A."/>
        </authorList>
    </citation>
    <scope>NUCLEOTIDE SEQUENCE [LARGE SCALE GENOMIC DNA]</scope>
    <source>
        <strain evidence="2 3">ALL</strain>
    </source>
</reference>
<feature type="transmembrane region" description="Helical" evidence="1">
    <location>
        <begin position="72"/>
        <end position="90"/>
    </location>
</feature>
<dbReference type="EMBL" id="AZBU02000011">
    <property type="protein sequence ID" value="TKR61282.1"/>
    <property type="molecule type" value="Genomic_DNA"/>
</dbReference>
<keyword evidence="1" id="KW-1133">Transmembrane helix</keyword>
<evidence type="ECO:0000313" key="2">
    <source>
        <dbReference type="EMBL" id="TKR61282.1"/>
    </source>
</evidence>
<dbReference type="Proteomes" id="UP000298663">
    <property type="component" value="Unassembled WGS sequence"/>
</dbReference>
<organism evidence="2 3">
    <name type="scientific">Steinernema carpocapsae</name>
    <name type="common">Entomopathogenic nematode</name>
    <dbReference type="NCBI Taxonomy" id="34508"/>
    <lineage>
        <taxon>Eukaryota</taxon>
        <taxon>Metazoa</taxon>
        <taxon>Ecdysozoa</taxon>
        <taxon>Nematoda</taxon>
        <taxon>Chromadorea</taxon>
        <taxon>Rhabditida</taxon>
        <taxon>Tylenchina</taxon>
        <taxon>Panagrolaimomorpha</taxon>
        <taxon>Strongyloidoidea</taxon>
        <taxon>Steinernematidae</taxon>
        <taxon>Steinernema</taxon>
    </lineage>
</organism>
<accession>A0A4U5LYG3</accession>
<name>A0A4U5LYG3_STECR</name>
<gene>
    <name evidence="2" type="ORF">L596_028409</name>
</gene>
<evidence type="ECO:0000256" key="1">
    <source>
        <dbReference type="SAM" id="Phobius"/>
    </source>
</evidence>
<evidence type="ECO:0000313" key="3">
    <source>
        <dbReference type="Proteomes" id="UP000298663"/>
    </source>
</evidence>
<keyword evidence="1" id="KW-0812">Transmembrane</keyword>
<comment type="caution">
    <text evidence="2">The sequence shown here is derived from an EMBL/GenBank/DDBJ whole genome shotgun (WGS) entry which is preliminary data.</text>
</comment>
<reference evidence="2 3" key="2">
    <citation type="journal article" date="2019" name="G3 (Bethesda)">
        <title>Hybrid Assembly of the Genome of the Entomopathogenic Nematode Steinernema carpocapsae Identifies the X-Chromosome.</title>
        <authorList>
            <person name="Serra L."/>
            <person name="Macchietto M."/>
            <person name="Macias-Munoz A."/>
            <person name="McGill C.J."/>
            <person name="Rodriguez I.M."/>
            <person name="Rodriguez B."/>
            <person name="Murad R."/>
            <person name="Mortazavi A."/>
        </authorList>
    </citation>
    <scope>NUCLEOTIDE SEQUENCE [LARGE SCALE GENOMIC DNA]</scope>
    <source>
        <strain evidence="2 3">ALL</strain>
    </source>
</reference>
<proteinExistence type="predicted"/>
<dbReference type="OrthoDB" id="5796941at2759"/>